<dbReference type="EMBL" id="LNZB01000036">
    <property type="protein sequence ID" value="KTD79439.1"/>
    <property type="molecule type" value="Genomic_DNA"/>
</dbReference>
<dbReference type="InterPro" id="IPR007553">
    <property type="entry name" value="2-thiour_desulf"/>
</dbReference>
<comment type="caution">
    <text evidence="1">The sequence shown here is derived from an EMBL/GenBank/DDBJ whole genome shotgun (WGS) entry which is preliminary data.</text>
</comment>
<dbReference type="PANTHER" id="PTHR30087:SF1">
    <property type="entry name" value="HYPOTHETICAL CYTOSOLIC PROTEIN"/>
    <property type="match status" value="1"/>
</dbReference>
<name>A0A0W1ADN8_9GAMM</name>
<organism evidence="1 2">
    <name type="scientific">Legionella waltersii</name>
    <dbReference type="NCBI Taxonomy" id="66969"/>
    <lineage>
        <taxon>Bacteria</taxon>
        <taxon>Pseudomonadati</taxon>
        <taxon>Pseudomonadota</taxon>
        <taxon>Gammaproteobacteria</taxon>
        <taxon>Legionellales</taxon>
        <taxon>Legionellaceae</taxon>
        <taxon>Legionella</taxon>
    </lineage>
</organism>
<dbReference type="AlphaFoldDB" id="A0A0W1ADN8"/>
<sequence>MPKILMSACLLGHKVRYDGGDCLQQHGRLQAHFKQGNIITLCPEVSGGLSTPRPPAEIQGAKTGLDVLNHNARVQANNGDDVTSAFVQGAQNALALVKKHNIRVAILKAKSPSCGSGLIYDGTFSKKLIDGSGVTAALLQEEGVLVFDEHQIDAALDAHATISNF</sequence>
<gene>
    <name evidence="1" type="ORF">Lwal_1511</name>
</gene>
<evidence type="ECO:0000313" key="1">
    <source>
        <dbReference type="EMBL" id="KTD79439.1"/>
    </source>
</evidence>
<evidence type="ECO:0000313" key="2">
    <source>
        <dbReference type="Proteomes" id="UP000054729"/>
    </source>
</evidence>
<accession>A0A0W1ADN8</accession>
<dbReference type="STRING" id="66969.Lwal_1511"/>
<dbReference type="OrthoDB" id="495783at2"/>
<proteinExistence type="predicted"/>
<dbReference type="Pfam" id="PF04463">
    <property type="entry name" value="2-thiour_desulf"/>
    <property type="match status" value="1"/>
</dbReference>
<dbReference type="RefSeq" id="WP_058480200.1">
    <property type="nucleotide sequence ID" value="NZ_CAAAIQ010000023.1"/>
</dbReference>
<keyword evidence="2" id="KW-1185">Reference proteome</keyword>
<dbReference type="Proteomes" id="UP000054729">
    <property type="component" value="Unassembled WGS sequence"/>
</dbReference>
<dbReference type="PANTHER" id="PTHR30087">
    <property type="entry name" value="INNER MEMBRANE PROTEIN"/>
    <property type="match status" value="1"/>
</dbReference>
<reference evidence="1 2" key="1">
    <citation type="submission" date="2015-11" db="EMBL/GenBank/DDBJ databases">
        <title>Genomic analysis of 38 Legionella species identifies large and diverse effector repertoires.</title>
        <authorList>
            <person name="Burstein D."/>
            <person name="Amaro F."/>
            <person name="Zusman T."/>
            <person name="Lifshitz Z."/>
            <person name="Cohen O."/>
            <person name="Gilbert J.A."/>
            <person name="Pupko T."/>
            <person name="Shuman H.A."/>
            <person name="Segal G."/>
        </authorList>
    </citation>
    <scope>NUCLEOTIDE SEQUENCE [LARGE SCALE GENOMIC DNA]</scope>
    <source>
        <strain evidence="1 2">ATCC 51914</strain>
    </source>
</reference>
<protein>
    <submittedName>
        <fullName evidence="1">Uncharacterized protein</fullName>
    </submittedName>
</protein>
<dbReference type="PATRIC" id="fig|66969.6.peg.1649"/>